<dbReference type="AlphaFoldDB" id="A0A8C2JNC5"/>
<keyword evidence="6" id="KW-0809">Transit peptide</keyword>
<dbReference type="PANTHER" id="PTHR13890">
    <property type="entry name" value="RNA SPLICING PROTEIN MRS2, MITOCHONDRIAL"/>
    <property type="match status" value="1"/>
</dbReference>
<feature type="coiled-coil region" evidence="12">
    <location>
        <begin position="270"/>
        <end position="304"/>
    </location>
</feature>
<dbReference type="Gene3D" id="1.20.58.340">
    <property type="entry name" value="Magnesium transport protein CorA, transmembrane region"/>
    <property type="match status" value="1"/>
</dbReference>
<evidence type="ECO:0000256" key="7">
    <source>
        <dbReference type="ARBA" id="ARBA00022989"/>
    </source>
</evidence>
<evidence type="ECO:0000256" key="3">
    <source>
        <dbReference type="ARBA" id="ARBA00022448"/>
    </source>
</evidence>
<keyword evidence="4 11" id="KW-0812">Transmembrane</keyword>
<sequence length="411" mass="46934">MEPCLRFVCRESLRKVSMKCWTWRSVKSSRSPFRRPLTSTYLSCRQRGTDASQAALSSVAPKTYFVGFFLMDLGLMVCFFLEKKKTELYQELGLQARDLRFQHLTSVTARNNAIIIRMESLKAVVTPQCLLVLDFRGLGLEKWLVLELGPQLAGDGNLATYSLPFEFRALEAILQHRVNVLQMRLSEVQPQVLDCLESLVDPKLLSADRSKLHMLLLNSKSLSELETDIKVFKDSLLKILDEDELIDELCLTKWSDPQVFEESSLGIDHAEEMELLLENYFMQAEELGNKARELKDLIDDSESVIFINLDSHRNVMMRLNLQLTMGTFSLSLFGLMGVAFGMNLESSFEEDPRVFWLVTGFMFLGSGLIWRRLLSFLGRHLEPSSPPPIPPVWRKNQIGTLKATDIKPGVR</sequence>
<comment type="subunit">
    <text evidence="2">Homopentamer.</text>
</comment>
<dbReference type="GO" id="GO:0015095">
    <property type="term" value="F:magnesium ion transmembrane transporter activity"/>
    <property type="evidence" value="ECO:0007669"/>
    <property type="project" value="TreeGrafter"/>
</dbReference>
<feature type="transmembrane region" description="Helical" evidence="11">
    <location>
        <begin position="64"/>
        <end position="81"/>
    </location>
</feature>
<keyword evidence="11" id="KW-0496">Mitochondrion</keyword>
<dbReference type="FunFam" id="1.20.58.340:FF:000007">
    <property type="entry name" value="Magnesium transporter MRS2 homolog, mitochondrial"/>
    <property type="match status" value="1"/>
</dbReference>
<keyword evidence="11" id="KW-0999">Mitochondrion inner membrane</keyword>
<name>A0A8C2JNC5_CYPCA</name>
<feature type="transmembrane region" description="Helical" evidence="11">
    <location>
        <begin position="323"/>
        <end position="342"/>
    </location>
</feature>
<evidence type="ECO:0000256" key="8">
    <source>
        <dbReference type="ARBA" id="ARBA00023065"/>
    </source>
</evidence>
<dbReference type="GO" id="GO:0045016">
    <property type="term" value="P:mitochondrial magnesium ion transmembrane transport"/>
    <property type="evidence" value="ECO:0007669"/>
    <property type="project" value="TreeGrafter"/>
</dbReference>
<dbReference type="CDD" id="cd12823">
    <property type="entry name" value="Mrs2_Mfm1p-like"/>
    <property type="match status" value="1"/>
</dbReference>
<keyword evidence="3 11" id="KW-0813">Transport</keyword>
<dbReference type="Proteomes" id="UP000694701">
    <property type="component" value="Unplaced"/>
</dbReference>
<evidence type="ECO:0000256" key="11">
    <source>
        <dbReference type="RuleBase" id="RU366042"/>
    </source>
</evidence>
<evidence type="ECO:0000256" key="4">
    <source>
        <dbReference type="ARBA" id="ARBA00022692"/>
    </source>
</evidence>
<evidence type="ECO:0000256" key="5">
    <source>
        <dbReference type="ARBA" id="ARBA00022842"/>
    </source>
</evidence>
<feature type="transmembrane region" description="Helical" evidence="11">
    <location>
        <begin position="354"/>
        <end position="370"/>
    </location>
</feature>
<evidence type="ECO:0000256" key="6">
    <source>
        <dbReference type="ARBA" id="ARBA00022946"/>
    </source>
</evidence>
<keyword evidence="7 11" id="KW-1133">Transmembrane helix</keyword>
<reference evidence="13" key="1">
    <citation type="submission" date="2025-08" db="UniProtKB">
        <authorList>
            <consortium name="Ensembl"/>
        </authorList>
    </citation>
    <scope>IDENTIFICATION</scope>
</reference>
<evidence type="ECO:0000256" key="9">
    <source>
        <dbReference type="ARBA" id="ARBA00023136"/>
    </source>
</evidence>
<dbReference type="PANTHER" id="PTHR13890:SF0">
    <property type="entry name" value="MAGNESIUM TRANSPORTER MRS2 HOMOLOG, MITOCHONDRIAL"/>
    <property type="match status" value="1"/>
</dbReference>
<proteinExistence type="inferred from homology"/>
<accession>A0A8C2JNC5</accession>
<comment type="similarity">
    <text evidence="11">Belongs to the CorA metal ion transporter (MIT) (TC 1.A.35) family.</text>
</comment>
<dbReference type="GO" id="GO:0005743">
    <property type="term" value="C:mitochondrial inner membrane"/>
    <property type="evidence" value="ECO:0007669"/>
    <property type="project" value="UniProtKB-SubCell"/>
</dbReference>
<evidence type="ECO:0000256" key="12">
    <source>
        <dbReference type="SAM" id="Coils"/>
    </source>
</evidence>
<evidence type="ECO:0000256" key="2">
    <source>
        <dbReference type="ARBA" id="ARBA00011255"/>
    </source>
</evidence>
<evidence type="ECO:0000256" key="10">
    <source>
        <dbReference type="ARBA" id="ARBA00093432"/>
    </source>
</evidence>
<keyword evidence="8 11" id="KW-0406">Ion transport</keyword>
<evidence type="ECO:0000256" key="1">
    <source>
        <dbReference type="ARBA" id="ARBA00004141"/>
    </source>
</evidence>
<dbReference type="Pfam" id="PF22099">
    <property type="entry name" value="MRS2-like"/>
    <property type="match status" value="1"/>
</dbReference>
<keyword evidence="12" id="KW-0175">Coiled coil</keyword>
<evidence type="ECO:0000313" key="13">
    <source>
        <dbReference type="Ensembl" id="ENSCCRP00020097282.1"/>
    </source>
</evidence>
<comment type="subcellular location">
    <subcellularLocation>
        <location evidence="1">Membrane</location>
        <topology evidence="1">Multi-pass membrane protein</topology>
    </subcellularLocation>
    <subcellularLocation>
        <location evidence="11">Mitochondrion inner membrane</location>
        <topology evidence="11">Multi-pass membrane protein</topology>
    </subcellularLocation>
</comment>
<dbReference type="InterPro" id="IPR039204">
    <property type="entry name" value="MRS2-like"/>
</dbReference>
<comment type="caution">
    <text evidence="11">Lacks conserved residue(s) required for the propagation of feature annotation.</text>
</comment>
<protein>
    <recommendedName>
        <fullName evidence="11">Magnesium transporter</fullName>
    </recommendedName>
</protein>
<organism evidence="13 14">
    <name type="scientific">Cyprinus carpio</name>
    <name type="common">Common carp</name>
    <dbReference type="NCBI Taxonomy" id="7962"/>
    <lineage>
        <taxon>Eukaryota</taxon>
        <taxon>Metazoa</taxon>
        <taxon>Chordata</taxon>
        <taxon>Craniata</taxon>
        <taxon>Vertebrata</taxon>
        <taxon>Euteleostomi</taxon>
        <taxon>Actinopterygii</taxon>
        <taxon>Neopterygii</taxon>
        <taxon>Teleostei</taxon>
        <taxon>Ostariophysi</taxon>
        <taxon>Cypriniformes</taxon>
        <taxon>Cyprinidae</taxon>
        <taxon>Cyprininae</taxon>
        <taxon>Cyprinus</taxon>
    </lineage>
</organism>
<dbReference type="Gene3D" id="2.40.128.330">
    <property type="match status" value="1"/>
</dbReference>
<gene>
    <name evidence="13" type="primary">LOC109104627</name>
</gene>
<keyword evidence="9 11" id="KW-0472">Membrane</keyword>
<keyword evidence="5 11" id="KW-0460">Magnesium</keyword>
<dbReference type="Ensembl" id="ENSCCRT00020106367.1">
    <property type="protein sequence ID" value="ENSCCRP00020097282.1"/>
    <property type="gene ID" value="ENSCCRG00020044796.1"/>
</dbReference>
<comment type="function">
    <text evidence="10">Magnesium transporter that mediates the influx of magnesium into the mitochondrial matrix and regulates magnesium metabolism. Also permeable to calcium, sodium and potassium ions. Required for normal expression of the mitochondrial respiratory complex I subunits. May play a role in maintaining the inner mitochondrial membrane potential.</text>
</comment>
<evidence type="ECO:0000313" key="14">
    <source>
        <dbReference type="Proteomes" id="UP000694701"/>
    </source>
</evidence>